<dbReference type="InterPro" id="IPR000010">
    <property type="entry name" value="Cystatin_dom"/>
</dbReference>
<evidence type="ECO:0000256" key="3">
    <source>
        <dbReference type="ARBA" id="ARBA00022729"/>
    </source>
</evidence>
<name>A0A3Q3D2K9_HIPCM</name>
<dbReference type="Pfam" id="PF00031">
    <property type="entry name" value="Cystatin"/>
    <property type="match status" value="1"/>
</dbReference>
<dbReference type="OrthoDB" id="8780871at2759"/>
<reference evidence="9" key="1">
    <citation type="submission" date="2025-08" db="UniProtKB">
        <authorList>
            <consortium name="Ensembl"/>
        </authorList>
    </citation>
    <scope>IDENTIFICATION</scope>
</reference>
<keyword evidence="4" id="KW-0677">Repeat</keyword>
<organism evidence="9 10">
    <name type="scientific">Hippocampus comes</name>
    <name type="common">Tiger tail seahorse</name>
    <dbReference type="NCBI Taxonomy" id="109280"/>
    <lineage>
        <taxon>Eukaryota</taxon>
        <taxon>Metazoa</taxon>
        <taxon>Chordata</taxon>
        <taxon>Craniata</taxon>
        <taxon>Vertebrata</taxon>
        <taxon>Euteleostomi</taxon>
        <taxon>Actinopterygii</taxon>
        <taxon>Neopterygii</taxon>
        <taxon>Teleostei</taxon>
        <taxon>Neoteleostei</taxon>
        <taxon>Acanthomorphata</taxon>
        <taxon>Syngnathiaria</taxon>
        <taxon>Syngnathiformes</taxon>
        <taxon>Syngnathoidei</taxon>
        <taxon>Syngnathidae</taxon>
        <taxon>Hippocampus</taxon>
    </lineage>
</organism>
<feature type="chain" id="PRO_5018785719" evidence="7">
    <location>
        <begin position="19"/>
        <end position="359"/>
    </location>
</feature>
<dbReference type="GeneTree" id="ENSGT00950000182930"/>
<keyword evidence="5" id="KW-1015">Disulfide bond</keyword>
<dbReference type="GO" id="GO:0031012">
    <property type="term" value="C:extracellular matrix"/>
    <property type="evidence" value="ECO:0007669"/>
    <property type="project" value="TreeGrafter"/>
</dbReference>
<dbReference type="GO" id="GO:0004869">
    <property type="term" value="F:cysteine-type endopeptidase inhibitor activity"/>
    <property type="evidence" value="ECO:0007669"/>
    <property type="project" value="InterPro"/>
</dbReference>
<evidence type="ECO:0000256" key="6">
    <source>
        <dbReference type="ARBA" id="ARBA00023180"/>
    </source>
</evidence>
<dbReference type="KEGG" id="hcq:109520616"/>
<dbReference type="PROSITE" id="PS01255">
    <property type="entry name" value="FETUIN_2"/>
    <property type="match status" value="1"/>
</dbReference>
<dbReference type="STRING" id="109280.ENSHCOP00000000914"/>
<dbReference type="InterPro" id="IPR050735">
    <property type="entry name" value="Kininogen_Fetuin_HRG"/>
</dbReference>
<dbReference type="Ensembl" id="ENSHCOT00000012973.1">
    <property type="protein sequence ID" value="ENSHCOP00000000914.1"/>
    <property type="gene ID" value="ENSHCOG00000001811.1"/>
</dbReference>
<feature type="domain" description="Cystatin fetuin-A-type" evidence="8">
    <location>
        <begin position="22"/>
        <end position="130"/>
    </location>
</feature>
<dbReference type="PANTHER" id="PTHR13814">
    <property type="entry name" value="FETUIN"/>
    <property type="match status" value="1"/>
</dbReference>
<dbReference type="InterPro" id="IPR046350">
    <property type="entry name" value="Cystatin_sf"/>
</dbReference>
<evidence type="ECO:0000313" key="10">
    <source>
        <dbReference type="Proteomes" id="UP000264820"/>
    </source>
</evidence>
<comment type="subcellular location">
    <subcellularLocation>
        <location evidence="1">Secreted</location>
    </subcellularLocation>
</comment>
<evidence type="ECO:0000256" key="5">
    <source>
        <dbReference type="ARBA" id="ARBA00023157"/>
    </source>
</evidence>
<dbReference type="FunFam" id="3.10.450.10:FF:000009">
    <property type="entry name" value="Alpha-2-HS-glycoprotein 2"/>
    <property type="match status" value="1"/>
</dbReference>
<dbReference type="OMA" id="KVWPRQP"/>
<evidence type="ECO:0000256" key="4">
    <source>
        <dbReference type="ARBA" id="ARBA00022737"/>
    </source>
</evidence>
<keyword evidence="10" id="KW-1185">Reference proteome</keyword>
<protein>
    <submittedName>
        <fullName evidence="9">Alpha-2-HS-glycoprotein 2</fullName>
    </submittedName>
</protein>
<dbReference type="SUPFAM" id="SSF54403">
    <property type="entry name" value="Cystatin/monellin"/>
    <property type="match status" value="2"/>
</dbReference>
<dbReference type="SMART" id="SM00043">
    <property type="entry name" value="CY"/>
    <property type="match status" value="2"/>
</dbReference>
<dbReference type="PANTHER" id="PTHR13814:SF6">
    <property type="entry name" value="ALPHA-2-HS-GLYCOPROTEIN"/>
    <property type="match status" value="1"/>
</dbReference>
<keyword evidence="6" id="KW-0325">Glycoprotein</keyword>
<evidence type="ECO:0000256" key="2">
    <source>
        <dbReference type="ARBA" id="ARBA00022525"/>
    </source>
</evidence>
<dbReference type="CTD" id="567406"/>
<keyword evidence="3 7" id="KW-0732">Signal</keyword>
<dbReference type="RefSeq" id="XP_019733534.1">
    <property type="nucleotide sequence ID" value="XM_019877975.1"/>
</dbReference>
<dbReference type="GO" id="GO:0072562">
    <property type="term" value="C:blood microparticle"/>
    <property type="evidence" value="ECO:0007669"/>
    <property type="project" value="TreeGrafter"/>
</dbReference>
<dbReference type="InterPro" id="IPR025760">
    <property type="entry name" value="Cystatin_Fetuin_A"/>
</dbReference>
<dbReference type="InterPro" id="IPR001363">
    <property type="entry name" value="Prot_inh_fetuin_CS"/>
</dbReference>
<keyword evidence="2" id="KW-0964">Secreted</keyword>
<dbReference type="AlphaFoldDB" id="A0A3Q3D2K9"/>
<evidence type="ECO:0000256" key="1">
    <source>
        <dbReference type="ARBA" id="ARBA00004613"/>
    </source>
</evidence>
<dbReference type="PROSITE" id="PS51257">
    <property type="entry name" value="PROKAR_LIPOPROTEIN"/>
    <property type="match status" value="1"/>
</dbReference>
<dbReference type="PROSITE" id="PS51529">
    <property type="entry name" value="CYSTATIN_FETUIN_A"/>
    <property type="match status" value="1"/>
</dbReference>
<accession>A0A3Q3D2K9</accession>
<evidence type="ECO:0000259" key="8">
    <source>
        <dbReference type="PROSITE" id="PS51529"/>
    </source>
</evidence>
<dbReference type="Gene3D" id="3.10.450.10">
    <property type="match status" value="2"/>
</dbReference>
<evidence type="ECO:0000313" key="9">
    <source>
        <dbReference type="Ensembl" id="ENSHCOP00000000914.1"/>
    </source>
</evidence>
<proteinExistence type="predicted"/>
<evidence type="ECO:0000256" key="7">
    <source>
        <dbReference type="SAM" id="SignalP"/>
    </source>
</evidence>
<dbReference type="Proteomes" id="UP000264820">
    <property type="component" value="Unplaced"/>
</dbReference>
<reference evidence="9" key="2">
    <citation type="submission" date="2025-09" db="UniProtKB">
        <authorList>
            <consortium name="Ensembl"/>
        </authorList>
    </citation>
    <scope>IDENTIFICATION</scope>
</reference>
<sequence>MNRLSIAVVLGLLALGCAQLGVRQPECDSPEAEEAAYAAQDYLNGQHAHGYKYALNRIEDIKILTKPNADDIYVVEVDLLETDCHVLDPTPVANCTVRPKALTSVEGDCDVVMKRVGGVLTVTAFKCKTEESTEDLCLGCPTLLPLNDTTALNFVHASLATFNNNTVNTTYSLLEVGRMSTQIVSGGPRYLAEYVIAEANCTDDVCVPLNDVMASRGICTAKGLGAAHTVDCKMFSVMVPPQDANSTGGSHIFPRVHVHTQNMTRKHGLRHHKLTSLHDPHATGLLSSESASESAEVVSVATPAVLNATAPAPTADTSSASVSGEVPVAVVKRDVPDAPATVTDPVLLIAPCPGRVRFF</sequence>
<dbReference type="GeneID" id="109520616"/>
<feature type="signal peptide" evidence="7">
    <location>
        <begin position="1"/>
        <end position="18"/>
    </location>
</feature>